<dbReference type="GO" id="GO:0140359">
    <property type="term" value="F:ABC-type transporter activity"/>
    <property type="evidence" value="ECO:0007669"/>
    <property type="project" value="InterPro"/>
</dbReference>
<dbReference type="Gene3D" id="3.40.50.300">
    <property type="entry name" value="P-loop containing nucleotide triphosphate hydrolases"/>
    <property type="match status" value="1"/>
</dbReference>
<dbReference type="InterPro" id="IPR003593">
    <property type="entry name" value="AAA+_ATPase"/>
</dbReference>
<sequence>MTAASFVVENHIATRVIVSKLAELDGIAVHYMSFAEVPLSLLLASSPSSSQALCISKNGDTAVITGVEGDRLTLNTYFRVNEVADTFVGTWKELKDDLGLLDTLMVIERVEAKASSAGLGAPPKEVVDVESDTANPKVNLANARFVYTHFFRQKQYALGIIGLAVMLALLGVATPLGFQTFTDKILPYSATNSLAVIAVLLLLAAIATSVLQCARDYQESVLFAKYQNGLGKEVFRRLLAMDVPYFDRRKVGDLTKLVDQVDEASNFLVRQLLSSVVSVISLFVVLPILFMYSVKLSFIVLGIGLLMAFTVGVSLRPLRNRVMQAYAYDAGFQSTLIETLKGMRTIKSLANESFFRHRANTSLEHNLYGGFNVARLSNVVRALVSFQSQLITIAVIFFGAQAVFASQMTIGQLIAFNMLANNVVNPLMSLVMTASGWETFKLARRKLSELTPPEPPALQLSENDISLNGDIEFQNVWFRYPTTEEQTDAHSEANDYVLKGINLHIKQGEIIGIVGGSGSGKSTLANLLLGFYKPQRGKIKVNGYDIDLVKPEHLRSRISSVQQTNFLFNTSVLENVHLGRLDSDVNDIMQALQDSGSATFVDEMPHKFLTPLSEDAGNLSGGQRQRLAIARALVRNSDILLFDEATSALDNQTEEKIKDTIYSACENKTGIIIAHRLNTLSYCHRIVVMQHGEIEAVGTHDELLEGDNSYRRMWDSMLKRDEALHSLALTPHSPAVPAVSEPEEATPEARRAV</sequence>
<dbReference type="PANTHER" id="PTHR24221">
    <property type="entry name" value="ATP-BINDING CASSETTE SUB-FAMILY B"/>
    <property type="match status" value="1"/>
</dbReference>
<evidence type="ECO:0000256" key="8">
    <source>
        <dbReference type="ARBA" id="ARBA00023136"/>
    </source>
</evidence>
<dbReference type="Pfam" id="PF00664">
    <property type="entry name" value="ABC_membrane"/>
    <property type="match status" value="1"/>
</dbReference>
<evidence type="ECO:0000259" key="11">
    <source>
        <dbReference type="PROSITE" id="PS50893"/>
    </source>
</evidence>
<reference evidence="13" key="1">
    <citation type="submission" date="2022-07" db="EMBL/GenBank/DDBJ databases">
        <title>Complete genome sequence of Salinispirillum sp. LH10-3-1 capable of multiple carbohydrate inversion isolated from a soda lake.</title>
        <authorList>
            <person name="Liu J."/>
            <person name="Zhai Y."/>
            <person name="Zhang H."/>
            <person name="Yang H."/>
            <person name="Qu J."/>
            <person name="Li J."/>
        </authorList>
    </citation>
    <scope>NUCLEOTIDE SEQUENCE</scope>
    <source>
        <strain evidence="13">LH 10-3-1</strain>
    </source>
</reference>
<keyword evidence="4 10" id="KW-0812">Transmembrane</keyword>
<feature type="transmembrane region" description="Helical" evidence="10">
    <location>
        <begin position="390"/>
        <end position="408"/>
    </location>
</feature>
<evidence type="ECO:0000259" key="12">
    <source>
        <dbReference type="PROSITE" id="PS50929"/>
    </source>
</evidence>
<dbReference type="InterPro" id="IPR017871">
    <property type="entry name" value="ABC_transporter-like_CS"/>
</dbReference>
<dbReference type="PANTHER" id="PTHR24221:SF647">
    <property type="entry name" value="BLL6336 PROTEIN"/>
    <property type="match status" value="1"/>
</dbReference>
<dbReference type="RefSeq" id="WP_304995394.1">
    <property type="nucleotide sequence ID" value="NZ_CP101717.1"/>
</dbReference>
<gene>
    <name evidence="13" type="ORF">NFC81_15545</name>
</gene>
<dbReference type="SMART" id="SM00382">
    <property type="entry name" value="AAA"/>
    <property type="match status" value="1"/>
</dbReference>
<organism evidence="13">
    <name type="scientific">Salinispirillum sp. LH 10-3-1</name>
    <dbReference type="NCBI Taxonomy" id="2952525"/>
    <lineage>
        <taxon>Bacteria</taxon>
        <taxon>Pseudomonadati</taxon>
        <taxon>Pseudomonadota</taxon>
        <taxon>Gammaproteobacteria</taxon>
        <taxon>Oceanospirillales</taxon>
        <taxon>Saccharospirillaceae</taxon>
        <taxon>Salinispirillum</taxon>
    </lineage>
</organism>
<dbReference type="Pfam" id="PF00005">
    <property type="entry name" value="ABC_tran"/>
    <property type="match status" value="1"/>
</dbReference>
<evidence type="ECO:0000256" key="6">
    <source>
        <dbReference type="ARBA" id="ARBA00022840"/>
    </source>
</evidence>
<dbReference type="InterPro" id="IPR011527">
    <property type="entry name" value="ABC1_TM_dom"/>
</dbReference>
<dbReference type="PROSITE" id="PS50929">
    <property type="entry name" value="ABC_TM1F"/>
    <property type="match status" value="1"/>
</dbReference>
<dbReference type="InterPro" id="IPR036640">
    <property type="entry name" value="ABC1_TM_sf"/>
</dbReference>
<evidence type="ECO:0000256" key="3">
    <source>
        <dbReference type="ARBA" id="ARBA00022475"/>
    </source>
</evidence>
<evidence type="ECO:0000256" key="1">
    <source>
        <dbReference type="ARBA" id="ARBA00004651"/>
    </source>
</evidence>
<keyword evidence="3" id="KW-1003">Cell membrane</keyword>
<evidence type="ECO:0000256" key="4">
    <source>
        <dbReference type="ARBA" id="ARBA00022692"/>
    </source>
</evidence>
<keyword evidence="8 10" id="KW-0472">Membrane</keyword>
<evidence type="ECO:0000256" key="10">
    <source>
        <dbReference type="SAM" id="Phobius"/>
    </source>
</evidence>
<dbReference type="GO" id="GO:0034040">
    <property type="term" value="F:ATPase-coupled lipid transmembrane transporter activity"/>
    <property type="evidence" value="ECO:0007669"/>
    <property type="project" value="TreeGrafter"/>
</dbReference>
<evidence type="ECO:0000256" key="7">
    <source>
        <dbReference type="ARBA" id="ARBA00022989"/>
    </source>
</evidence>
<dbReference type="FunFam" id="3.40.50.300:FF:000299">
    <property type="entry name" value="ABC transporter ATP-binding protein/permease"/>
    <property type="match status" value="1"/>
</dbReference>
<dbReference type="GO" id="GO:0005886">
    <property type="term" value="C:plasma membrane"/>
    <property type="evidence" value="ECO:0007669"/>
    <property type="project" value="UniProtKB-SubCell"/>
</dbReference>
<keyword evidence="2" id="KW-0813">Transport</keyword>
<evidence type="ECO:0000313" key="13">
    <source>
        <dbReference type="EMBL" id="WLD58108.1"/>
    </source>
</evidence>
<evidence type="ECO:0000256" key="2">
    <source>
        <dbReference type="ARBA" id="ARBA00022448"/>
    </source>
</evidence>
<dbReference type="InterPro" id="IPR003439">
    <property type="entry name" value="ABC_transporter-like_ATP-bd"/>
</dbReference>
<dbReference type="Gene3D" id="1.20.1560.10">
    <property type="entry name" value="ABC transporter type 1, transmembrane domain"/>
    <property type="match status" value="1"/>
</dbReference>
<feature type="transmembrane region" description="Helical" evidence="10">
    <location>
        <begin position="156"/>
        <end position="178"/>
    </location>
</feature>
<dbReference type="InterPro" id="IPR027417">
    <property type="entry name" value="P-loop_NTPase"/>
</dbReference>
<feature type="transmembrane region" description="Helical" evidence="10">
    <location>
        <begin position="272"/>
        <end position="290"/>
    </location>
</feature>
<keyword evidence="5" id="KW-0547">Nucleotide-binding</keyword>
<comment type="subcellular location">
    <subcellularLocation>
        <location evidence="1">Cell membrane</location>
        <topology evidence="1">Multi-pass membrane protein</topology>
    </subcellularLocation>
</comment>
<dbReference type="SUPFAM" id="SSF52540">
    <property type="entry name" value="P-loop containing nucleoside triphosphate hydrolases"/>
    <property type="match status" value="1"/>
</dbReference>
<feature type="transmembrane region" description="Helical" evidence="10">
    <location>
        <begin position="190"/>
        <end position="211"/>
    </location>
</feature>
<feature type="domain" description="ABC transporter" evidence="11">
    <location>
        <begin position="471"/>
        <end position="716"/>
    </location>
</feature>
<dbReference type="GO" id="GO:0005524">
    <property type="term" value="F:ATP binding"/>
    <property type="evidence" value="ECO:0007669"/>
    <property type="project" value="UniProtKB-KW"/>
</dbReference>
<evidence type="ECO:0000256" key="9">
    <source>
        <dbReference type="SAM" id="MobiDB-lite"/>
    </source>
</evidence>
<dbReference type="PROSITE" id="PS50893">
    <property type="entry name" value="ABC_TRANSPORTER_2"/>
    <property type="match status" value="1"/>
</dbReference>
<evidence type="ECO:0000256" key="5">
    <source>
        <dbReference type="ARBA" id="ARBA00022741"/>
    </source>
</evidence>
<feature type="region of interest" description="Disordered" evidence="9">
    <location>
        <begin position="732"/>
        <end position="753"/>
    </location>
</feature>
<dbReference type="SUPFAM" id="SSF90123">
    <property type="entry name" value="ABC transporter transmembrane region"/>
    <property type="match status" value="1"/>
</dbReference>
<proteinExistence type="predicted"/>
<accession>A0AB38YG90</accession>
<keyword evidence="7 10" id="KW-1133">Transmembrane helix</keyword>
<dbReference type="AlphaFoldDB" id="A0AB38YG90"/>
<dbReference type="InterPro" id="IPR039421">
    <property type="entry name" value="Type_1_exporter"/>
</dbReference>
<protein>
    <submittedName>
        <fullName evidence="13">Peptidase domain-containing ABC transporter</fullName>
    </submittedName>
</protein>
<dbReference type="PROSITE" id="PS00211">
    <property type="entry name" value="ABC_TRANSPORTER_1"/>
    <property type="match status" value="1"/>
</dbReference>
<keyword evidence="6" id="KW-0067">ATP-binding</keyword>
<name>A0AB38YG90_9GAMM</name>
<dbReference type="EMBL" id="CP101717">
    <property type="protein sequence ID" value="WLD58108.1"/>
    <property type="molecule type" value="Genomic_DNA"/>
</dbReference>
<feature type="domain" description="ABC transmembrane type-1" evidence="12">
    <location>
        <begin position="158"/>
        <end position="439"/>
    </location>
</feature>
<feature type="transmembrane region" description="Helical" evidence="10">
    <location>
        <begin position="296"/>
        <end position="315"/>
    </location>
</feature>
<dbReference type="GO" id="GO:0016887">
    <property type="term" value="F:ATP hydrolysis activity"/>
    <property type="evidence" value="ECO:0007669"/>
    <property type="project" value="InterPro"/>
</dbReference>